<comment type="catalytic activity">
    <reaction evidence="16">
        <text>a CDP-1,2-diacyl-sn-glycerol + sn-glycerol 3-phosphate = a 1,2-diacyl-sn-glycero-3-phospho-(1'-sn-glycero-3'-phosphate) + CMP + H(+)</text>
        <dbReference type="Rhea" id="RHEA:12593"/>
        <dbReference type="ChEBI" id="CHEBI:15378"/>
        <dbReference type="ChEBI" id="CHEBI:57597"/>
        <dbReference type="ChEBI" id="CHEBI:58332"/>
        <dbReference type="ChEBI" id="CHEBI:60110"/>
        <dbReference type="ChEBI" id="CHEBI:60377"/>
        <dbReference type="EC" id="2.7.8.5"/>
    </reaction>
</comment>
<evidence type="ECO:0000256" key="10">
    <source>
        <dbReference type="ARBA" id="ARBA00022692"/>
    </source>
</evidence>
<sequence length="184" mass="21092">MRLTIPNILTMIRLFLIPVFVIVFYLPTSWAPFTAAMVFWVAGFTDWLDGLAARKLGQTSRFGAFLDPVADKVMVATALLLIAEHFNTIWITVPAIIMISREIIISALREWMAEIGKRSSVAVSWVGKVKTFSQMFALWVLIWRYDDWMVWIGYLSLYVATVLTLWSMVQYLMAAKDDLLNSEE</sequence>
<evidence type="ECO:0000256" key="5">
    <source>
        <dbReference type="ARBA" id="ARBA00013170"/>
    </source>
</evidence>
<feature type="transmembrane region" description="Helical" evidence="19">
    <location>
        <begin position="89"/>
        <end position="108"/>
    </location>
</feature>
<comment type="similarity">
    <text evidence="4 18">Belongs to the CDP-alcohol phosphatidyltransferase class-I family.</text>
</comment>
<dbReference type="InterPro" id="IPR000462">
    <property type="entry name" value="CDP-OH_P_trans"/>
</dbReference>
<evidence type="ECO:0000256" key="2">
    <source>
        <dbReference type="ARBA" id="ARBA00005042"/>
    </source>
</evidence>
<keyword evidence="21" id="KW-1185">Reference proteome</keyword>
<evidence type="ECO:0000256" key="6">
    <source>
        <dbReference type="ARBA" id="ARBA00014944"/>
    </source>
</evidence>
<proteinExistence type="inferred from homology"/>
<evidence type="ECO:0000256" key="18">
    <source>
        <dbReference type="RuleBase" id="RU003750"/>
    </source>
</evidence>
<keyword evidence="10 19" id="KW-0812">Transmembrane</keyword>
<keyword evidence="15" id="KW-1208">Phospholipid metabolism</keyword>
<comment type="caution">
    <text evidence="20">The sequence shown here is derived from an EMBL/GenBank/DDBJ whole genome shotgun (WGS) entry which is preliminary data.</text>
</comment>
<comment type="pathway">
    <text evidence="2">Phospholipid metabolism; phosphatidylglycerol biosynthesis; phosphatidylglycerol from CDP-diacylglycerol: step 1/2.</text>
</comment>
<feature type="transmembrane region" description="Helical" evidence="19">
    <location>
        <begin position="120"/>
        <end position="142"/>
    </location>
</feature>
<dbReference type="PANTHER" id="PTHR14269">
    <property type="entry name" value="CDP-DIACYLGLYCEROL--GLYCEROL-3-PHOSPHATE 3-PHOSPHATIDYLTRANSFERASE-RELATED"/>
    <property type="match status" value="1"/>
</dbReference>
<evidence type="ECO:0000313" key="20">
    <source>
        <dbReference type="EMBL" id="GEM81727.1"/>
    </source>
</evidence>
<evidence type="ECO:0000256" key="19">
    <source>
        <dbReference type="SAM" id="Phobius"/>
    </source>
</evidence>
<dbReference type="EC" id="2.7.8.5" evidence="5 17"/>
<dbReference type="Pfam" id="PF01066">
    <property type="entry name" value="CDP-OH_P_transf"/>
    <property type="match status" value="1"/>
</dbReference>
<feature type="transmembrane region" description="Helical" evidence="19">
    <location>
        <begin position="148"/>
        <end position="169"/>
    </location>
</feature>
<evidence type="ECO:0000313" key="21">
    <source>
        <dbReference type="Proteomes" id="UP000321113"/>
    </source>
</evidence>
<evidence type="ECO:0000256" key="11">
    <source>
        <dbReference type="ARBA" id="ARBA00022989"/>
    </source>
</evidence>
<keyword evidence="13 19" id="KW-0472">Membrane</keyword>
<organism evidence="20 21">
    <name type="scientific">Vibrio superstes NBRC 103154</name>
    <dbReference type="NCBI Taxonomy" id="1219062"/>
    <lineage>
        <taxon>Bacteria</taxon>
        <taxon>Pseudomonadati</taxon>
        <taxon>Pseudomonadota</taxon>
        <taxon>Gammaproteobacteria</taxon>
        <taxon>Vibrionales</taxon>
        <taxon>Vibrionaceae</taxon>
        <taxon>Vibrio</taxon>
    </lineage>
</organism>
<evidence type="ECO:0000256" key="13">
    <source>
        <dbReference type="ARBA" id="ARBA00023136"/>
    </source>
</evidence>
<name>A0A511QXL8_9VIBR</name>
<dbReference type="NCBIfam" id="TIGR00560">
    <property type="entry name" value="pgsA"/>
    <property type="match status" value="1"/>
</dbReference>
<dbReference type="AlphaFoldDB" id="A0A511QXL8"/>
<dbReference type="RefSeq" id="WP_119010337.1">
    <property type="nucleotide sequence ID" value="NZ_BJXK01000031.1"/>
</dbReference>
<dbReference type="GO" id="GO:0046474">
    <property type="term" value="P:glycerophospholipid biosynthetic process"/>
    <property type="evidence" value="ECO:0007669"/>
    <property type="project" value="TreeGrafter"/>
</dbReference>
<dbReference type="PROSITE" id="PS00379">
    <property type="entry name" value="CDP_ALCOHOL_P_TRANSF"/>
    <property type="match status" value="1"/>
</dbReference>
<evidence type="ECO:0000256" key="4">
    <source>
        <dbReference type="ARBA" id="ARBA00010441"/>
    </source>
</evidence>
<keyword evidence="11 19" id="KW-1133">Transmembrane helix</keyword>
<evidence type="ECO:0000256" key="8">
    <source>
        <dbReference type="ARBA" id="ARBA00022516"/>
    </source>
</evidence>
<comment type="subcellular location">
    <subcellularLocation>
        <location evidence="1">Cell membrane</location>
        <topology evidence="1">Multi-pass membrane protein</topology>
    </subcellularLocation>
</comment>
<evidence type="ECO:0000256" key="16">
    <source>
        <dbReference type="ARBA" id="ARBA00048586"/>
    </source>
</evidence>
<dbReference type="InterPro" id="IPR004570">
    <property type="entry name" value="Phosphatidylglycerol_P_synth"/>
</dbReference>
<dbReference type="Gene3D" id="1.20.120.1760">
    <property type="match status" value="1"/>
</dbReference>
<evidence type="ECO:0000256" key="15">
    <source>
        <dbReference type="ARBA" id="ARBA00023264"/>
    </source>
</evidence>
<protein>
    <recommendedName>
        <fullName evidence="6 17">CDP-diacylglycerol--glycerol-3-phosphate 3-phosphatidyltransferase</fullName>
        <ecNumber evidence="5 17">2.7.8.5</ecNumber>
    </recommendedName>
</protein>
<keyword evidence="14" id="KW-0594">Phospholipid biosynthesis</keyword>
<accession>A0A511QXL8</accession>
<keyword evidence="7" id="KW-1003">Cell membrane</keyword>
<evidence type="ECO:0000256" key="12">
    <source>
        <dbReference type="ARBA" id="ARBA00023098"/>
    </source>
</evidence>
<reference evidence="20 21" key="1">
    <citation type="submission" date="2019-07" db="EMBL/GenBank/DDBJ databases">
        <title>Whole genome shotgun sequence of Vibrio superstes NBRC 103154.</title>
        <authorList>
            <person name="Hosoyama A."/>
            <person name="Uohara A."/>
            <person name="Ohji S."/>
            <person name="Ichikawa N."/>
        </authorList>
    </citation>
    <scope>NUCLEOTIDE SEQUENCE [LARGE SCALE GENOMIC DNA]</scope>
    <source>
        <strain evidence="20 21">NBRC 103154</strain>
    </source>
</reference>
<dbReference type="InterPro" id="IPR043130">
    <property type="entry name" value="CDP-OH_PTrfase_TM_dom"/>
</dbReference>
<dbReference type="InterPro" id="IPR050324">
    <property type="entry name" value="CDP-alcohol_PTase-I"/>
</dbReference>
<dbReference type="InterPro" id="IPR048254">
    <property type="entry name" value="CDP_ALCOHOL_P_TRANSF_CS"/>
</dbReference>
<evidence type="ECO:0000256" key="3">
    <source>
        <dbReference type="ARBA" id="ARBA00005189"/>
    </source>
</evidence>
<evidence type="ECO:0000256" key="7">
    <source>
        <dbReference type="ARBA" id="ARBA00022475"/>
    </source>
</evidence>
<dbReference type="GO" id="GO:0008444">
    <property type="term" value="F:CDP-diacylglycerol-glycerol-3-phosphate 3-phosphatidyltransferase activity"/>
    <property type="evidence" value="ECO:0007669"/>
    <property type="project" value="UniProtKB-UniRule"/>
</dbReference>
<dbReference type="GO" id="GO:0005886">
    <property type="term" value="C:plasma membrane"/>
    <property type="evidence" value="ECO:0007669"/>
    <property type="project" value="UniProtKB-SubCell"/>
</dbReference>
<evidence type="ECO:0000256" key="1">
    <source>
        <dbReference type="ARBA" id="ARBA00004651"/>
    </source>
</evidence>
<feature type="transmembrane region" description="Helical" evidence="19">
    <location>
        <begin position="7"/>
        <end position="27"/>
    </location>
</feature>
<keyword evidence="8" id="KW-0444">Lipid biosynthesis</keyword>
<dbReference type="FunFam" id="1.20.120.1760:FF:000001">
    <property type="entry name" value="CDP-diacylglycerol--glycerol-3-phosphate 3-phosphatidyltransferase"/>
    <property type="match status" value="1"/>
</dbReference>
<keyword evidence="12" id="KW-0443">Lipid metabolism</keyword>
<evidence type="ECO:0000256" key="9">
    <source>
        <dbReference type="ARBA" id="ARBA00022679"/>
    </source>
</evidence>
<evidence type="ECO:0000256" key="17">
    <source>
        <dbReference type="NCBIfam" id="TIGR00560"/>
    </source>
</evidence>
<dbReference type="Proteomes" id="UP000321113">
    <property type="component" value="Unassembled WGS sequence"/>
</dbReference>
<evidence type="ECO:0000256" key="14">
    <source>
        <dbReference type="ARBA" id="ARBA00023209"/>
    </source>
</evidence>
<dbReference type="EMBL" id="BJXK01000031">
    <property type="protein sequence ID" value="GEM81727.1"/>
    <property type="molecule type" value="Genomic_DNA"/>
</dbReference>
<dbReference type="OrthoDB" id="9796672at2"/>
<dbReference type="PANTHER" id="PTHR14269:SF62">
    <property type="entry name" value="CDP-DIACYLGLYCEROL--GLYCEROL-3-PHOSPHATE 3-PHOSPHATIDYLTRANSFERASE 1, CHLOROPLASTIC"/>
    <property type="match status" value="1"/>
</dbReference>
<gene>
    <name evidence="20" type="ORF">VSU01S_39720</name>
</gene>
<comment type="pathway">
    <text evidence="3">Lipid metabolism.</text>
</comment>
<dbReference type="PIRSF" id="PIRSF000847">
    <property type="entry name" value="Phos_ph_gly_syn"/>
    <property type="match status" value="1"/>
</dbReference>
<keyword evidence="9 18" id="KW-0808">Transferase</keyword>